<accession>A0A2N9GLE7</accession>
<evidence type="ECO:0000256" key="9">
    <source>
        <dbReference type="ARBA" id="ARBA00023180"/>
    </source>
</evidence>
<dbReference type="Pfam" id="PF00560">
    <property type="entry name" value="LRR_1"/>
    <property type="match status" value="1"/>
</dbReference>
<dbReference type="PANTHER" id="PTHR48063">
    <property type="entry name" value="LRR RECEPTOR-LIKE KINASE"/>
    <property type="match status" value="1"/>
</dbReference>
<evidence type="ECO:0000256" key="7">
    <source>
        <dbReference type="ARBA" id="ARBA00023136"/>
    </source>
</evidence>
<evidence type="ECO:0000256" key="1">
    <source>
        <dbReference type="ARBA" id="ARBA00004479"/>
    </source>
</evidence>
<dbReference type="AlphaFoldDB" id="A0A2N9GLE7"/>
<keyword evidence="2" id="KW-0433">Leucine-rich repeat</keyword>
<dbReference type="InterPro" id="IPR001611">
    <property type="entry name" value="Leu-rich_rpt"/>
</dbReference>
<keyword evidence="8" id="KW-0675">Receptor</keyword>
<dbReference type="InterPro" id="IPR055414">
    <property type="entry name" value="LRR_R13L4/SHOC2-like"/>
</dbReference>
<sequence>MTMIMDGKSVKLLYAIFTLLMHLKLALGFISGVGDGNVWCVERERQALLEFKKGLIDDNNRLSSWGSEDAKKNCCSWEGVQCSYQTGHVLKLDLQAWDNPTLRGKISPSLIELHHLSYLSLSSNDFNQSQFPKFITSLTNLKHLDLDYANLTGPIPSHLGNLTRLQYLDLGLNDFNIVENLEWLSHLVSIQYLDLNYLTLNVTNDWLKVVSCLPKLSVLYLADCDLPPITPSSLKDINSTKSLTDLVLSENPRITSSIFPWLFNSSTNLAYLDLSSNQLQGSIPNAFGNMNSLELLILYDNRLEGHIPKSFGDICTLSTLALSENNFDGQIPSSMGSLTQLMTLELNNNSFSGELPLVPAKLHYVEIYALAREYIIWEDTNMDRGKNVLIDHS</sequence>
<organism evidence="13">
    <name type="scientific">Fagus sylvatica</name>
    <name type="common">Beechnut</name>
    <dbReference type="NCBI Taxonomy" id="28930"/>
    <lineage>
        <taxon>Eukaryota</taxon>
        <taxon>Viridiplantae</taxon>
        <taxon>Streptophyta</taxon>
        <taxon>Embryophyta</taxon>
        <taxon>Tracheophyta</taxon>
        <taxon>Spermatophyta</taxon>
        <taxon>Magnoliopsida</taxon>
        <taxon>eudicotyledons</taxon>
        <taxon>Gunneridae</taxon>
        <taxon>Pentapetalae</taxon>
        <taxon>rosids</taxon>
        <taxon>fabids</taxon>
        <taxon>Fagales</taxon>
        <taxon>Fagaceae</taxon>
        <taxon>Fagus</taxon>
    </lineage>
</organism>
<keyword evidence="4 10" id="KW-0732">Signal</keyword>
<keyword evidence="5" id="KW-0677">Repeat</keyword>
<dbReference type="Gene3D" id="3.80.10.10">
    <property type="entry name" value="Ribonuclease Inhibitor"/>
    <property type="match status" value="2"/>
</dbReference>
<dbReference type="GO" id="GO:0016020">
    <property type="term" value="C:membrane"/>
    <property type="evidence" value="ECO:0007669"/>
    <property type="project" value="UniProtKB-SubCell"/>
</dbReference>
<gene>
    <name evidence="13" type="ORF">FSB_LOCUS28267</name>
</gene>
<evidence type="ECO:0000256" key="5">
    <source>
        <dbReference type="ARBA" id="ARBA00022737"/>
    </source>
</evidence>
<keyword evidence="3" id="KW-0812">Transmembrane</keyword>
<keyword evidence="6" id="KW-1133">Transmembrane helix</keyword>
<dbReference type="InterPro" id="IPR032675">
    <property type="entry name" value="LRR_dom_sf"/>
</dbReference>
<dbReference type="Pfam" id="PF23598">
    <property type="entry name" value="LRR_14"/>
    <property type="match status" value="1"/>
</dbReference>
<feature type="chain" id="PRO_5014841500" evidence="10">
    <location>
        <begin position="29"/>
        <end position="393"/>
    </location>
</feature>
<dbReference type="Pfam" id="PF08263">
    <property type="entry name" value="LRRNT_2"/>
    <property type="match status" value="1"/>
</dbReference>
<dbReference type="InterPro" id="IPR013210">
    <property type="entry name" value="LRR_N_plant-typ"/>
</dbReference>
<comment type="subcellular location">
    <subcellularLocation>
        <location evidence="1">Membrane</location>
        <topology evidence="1">Single-pass type I membrane protein</topology>
    </subcellularLocation>
</comment>
<proteinExistence type="predicted"/>
<dbReference type="EMBL" id="OIVN01002082">
    <property type="protein sequence ID" value="SPD00385.1"/>
    <property type="molecule type" value="Genomic_DNA"/>
</dbReference>
<keyword evidence="7" id="KW-0472">Membrane</keyword>
<feature type="signal peptide" evidence="10">
    <location>
        <begin position="1"/>
        <end position="28"/>
    </location>
</feature>
<evidence type="ECO:0000256" key="2">
    <source>
        <dbReference type="ARBA" id="ARBA00022614"/>
    </source>
</evidence>
<evidence type="ECO:0000259" key="12">
    <source>
        <dbReference type="Pfam" id="PF23598"/>
    </source>
</evidence>
<evidence type="ECO:0000256" key="4">
    <source>
        <dbReference type="ARBA" id="ARBA00022729"/>
    </source>
</evidence>
<evidence type="ECO:0000256" key="3">
    <source>
        <dbReference type="ARBA" id="ARBA00022692"/>
    </source>
</evidence>
<feature type="domain" description="Leucine-rich repeat-containing N-terminal plant-type" evidence="11">
    <location>
        <begin position="43"/>
        <end position="83"/>
    </location>
</feature>
<dbReference type="PANTHER" id="PTHR48063:SF101">
    <property type="entry name" value="LRR RECEPTOR-LIKE SERINE_THREONINE-PROTEIN KINASE FLS2"/>
    <property type="match status" value="1"/>
</dbReference>
<evidence type="ECO:0000256" key="8">
    <source>
        <dbReference type="ARBA" id="ARBA00023170"/>
    </source>
</evidence>
<dbReference type="InterPro" id="IPR046956">
    <property type="entry name" value="RLP23-like"/>
</dbReference>
<name>A0A2N9GLE7_FAGSY</name>
<evidence type="ECO:0000313" key="13">
    <source>
        <dbReference type="EMBL" id="SPD00385.1"/>
    </source>
</evidence>
<reference evidence="13" key="1">
    <citation type="submission" date="2018-02" db="EMBL/GenBank/DDBJ databases">
        <authorList>
            <person name="Cohen D.B."/>
            <person name="Kent A.D."/>
        </authorList>
    </citation>
    <scope>NUCLEOTIDE SEQUENCE</scope>
</reference>
<protein>
    <submittedName>
        <fullName evidence="13">Uncharacterized protein</fullName>
    </submittedName>
</protein>
<feature type="domain" description="Disease resistance R13L4/SHOC-2-like LRR" evidence="12">
    <location>
        <begin position="108"/>
        <end position="301"/>
    </location>
</feature>
<evidence type="ECO:0000256" key="6">
    <source>
        <dbReference type="ARBA" id="ARBA00022989"/>
    </source>
</evidence>
<dbReference type="SUPFAM" id="SSF52058">
    <property type="entry name" value="L domain-like"/>
    <property type="match status" value="1"/>
</dbReference>
<dbReference type="FunFam" id="3.80.10.10:FF:000221">
    <property type="entry name" value="Leucine-rich repeat receptor-like protein kinase PXL1"/>
    <property type="match status" value="1"/>
</dbReference>
<evidence type="ECO:0000259" key="11">
    <source>
        <dbReference type="Pfam" id="PF08263"/>
    </source>
</evidence>
<evidence type="ECO:0000256" key="10">
    <source>
        <dbReference type="SAM" id="SignalP"/>
    </source>
</evidence>
<keyword evidence="9" id="KW-0325">Glycoprotein</keyword>